<evidence type="ECO:0000256" key="1">
    <source>
        <dbReference type="SAM" id="Phobius"/>
    </source>
</evidence>
<organism evidence="2">
    <name type="scientific">Siphoviridae sp. cttaA39</name>
    <dbReference type="NCBI Taxonomy" id="2827960"/>
    <lineage>
        <taxon>Viruses</taxon>
        <taxon>Duplodnaviria</taxon>
        <taxon>Heunggongvirae</taxon>
        <taxon>Uroviricota</taxon>
        <taxon>Caudoviricetes</taxon>
    </lineage>
</organism>
<dbReference type="EMBL" id="BK032860">
    <property type="protein sequence ID" value="DAF64444.1"/>
    <property type="molecule type" value="Genomic_DNA"/>
</dbReference>
<keyword evidence="1" id="KW-0472">Membrane</keyword>
<reference evidence="2" key="1">
    <citation type="journal article" date="2021" name="Proc. Natl. Acad. Sci. U.S.A.">
        <title>A Catalog of Tens of Thousands of Viruses from Human Metagenomes Reveals Hidden Associations with Chronic Diseases.</title>
        <authorList>
            <person name="Tisza M.J."/>
            <person name="Buck C.B."/>
        </authorList>
    </citation>
    <scope>NUCLEOTIDE SEQUENCE</scope>
    <source>
        <strain evidence="2">CttaA39</strain>
    </source>
</reference>
<feature type="transmembrane region" description="Helical" evidence="1">
    <location>
        <begin position="6"/>
        <end position="24"/>
    </location>
</feature>
<protein>
    <submittedName>
        <fullName evidence="2">Uncharacterized protein</fullName>
    </submittedName>
</protein>
<evidence type="ECO:0000313" key="2">
    <source>
        <dbReference type="EMBL" id="DAF64444.1"/>
    </source>
</evidence>
<keyword evidence="1" id="KW-1133">Transmembrane helix</keyword>
<sequence length="45" mass="5480">MTKWLFRSCHIITPSLIFPLLVGFRKFLRRKLRNVDFLLFLLEIS</sequence>
<keyword evidence="1" id="KW-0812">Transmembrane</keyword>
<proteinExistence type="predicted"/>
<name>A0A8S5TMT4_9CAUD</name>
<accession>A0A8S5TMT4</accession>